<protein>
    <submittedName>
        <fullName evidence="2">Peptide/nickel transport system substrate-binding protein</fullName>
    </submittedName>
</protein>
<accession>A0A318EMP0</accession>
<evidence type="ECO:0000259" key="1">
    <source>
        <dbReference type="Pfam" id="PF00496"/>
    </source>
</evidence>
<dbReference type="Gene3D" id="3.40.190.10">
    <property type="entry name" value="Periplasmic binding protein-like II"/>
    <property type="match status" value="1"/>
</dbReference>
<dbReference type="Pfam" id="PF00496">
    <property type="entry name" value="SBP_bac_5"/>
    <property type="match status" value="1"/>
</dbReference>
<evidence type="ECO:0000313" key="3">
    <source>
        <dbReference type="Proteomes" id="UP000247523"/>
    </source>
</evidence>
<dbReference type="InterPro" id="IPR030678">
    <property type="entry name" value="Peptide/Ni-bd"/>
</dbReference>
<evidence type="ECO:0000313" key="2">
    <source>
        <dbReference type="EMBL" id="PXV91201.1"/>
    </source>
</evidence>
<dbReference type="Proteomes" id="UP000247523">
    <property type="component" value="Unassembled WGS sequence"/>
</dbReference>
<dbReference type="SUPFAM" id="SSF53850">
    <property type="entry name" value="Periplasmic binding protein-like II"/>
    <property type="match status" value="1"/>
</dbReference>
<dbReference type="GO" id="GO:0015833">
    <property type="term" value="P:peptide transport"/>
    <property type="evidence" value="ECO:0007669"/>
    <property type="project" value="TreeGrafter"/>
</dbReference>
<feature type="domain" description="Solute-binding protein family 5" evidence="1">
    <location>
        <begin position="82"/>
        <end position="422"/>
    </location>
</feature>
<dbReference type="AlphaFoldDB" id="A0A318EMP0"/>
<dbReference type="RefSeq" id="WP_110291045.1">
    <property type="nucleotide sequence ID" value="NZ_QICS01000004.1"/>
</dbReference>
<dbReference type="GO" id="GO:0042597">
    <property type="term" value="C:periplasmic space"/>
    <property type="evidence" value="ECO:0007669"/>
    <property type="project" value="UniProtKB-ARBA"/>
</dbReference>
<dbReference type="Gene3D" id="3.10.105.10">
    <property type="entry name" value="Dipeptide-binding Protein, Domain 3"/>
    <property type="match status" value="1"/>
</dbReference>
<gene>
    <name evidence="2" type="ORF">C8E03_104209</name>
</gene>
<dbReference type="GO" id="GO:0043190">
    <property type="term" value="C:ATP-binding cassette (ABC) transporter complex"/>
    <property type="evidence" value="ECO:0007669"/>
    <property type="project" value="InterPro"/>
</dbReference>
<dbReference type="InterPro" id="IPR039424">
    <property type="entry name" value="SBP_5"/>
</dbReference>
<dbReference type="PROSITE" id="PS51257">
    <property type="entry name" value="PROKAR_LIPOPROTEIN"/>
    <property type="match status" value="1"/>
</dbReference>
<dbReference type="EMBL" id="QICS01000004">
    <property type="protein sequence ID" value="PXV91201.1"/>
    <property type="molecule type" value="Genomic_DNA"/>
</dbReference>
<dbReference type="InterPro" id="IPR000914">
    <property type="entry name" value="SBP_5_dom"/>
</dbReference>
<dbReference type="PIRSF" id="PIRSF002741">
    <property type="entry name" value="MppA"/>
    <property type="match status" value="1"/>
</dbReference>
<dbReference type="PANTHER" id="PTHR30290:SF81">
    <property type="entry name" value="OLIGOPEPTIDE-BINDING PROTEIN OPPA"/>
    <property type="match status" value="1"/>
</dbReference>
<dbReference type="PANTHER" id="PTHR30290">
    <property type="entry name" value="PERIPLASMIC BINDING COMPONENT OF ABC TRANSPORTER"/>
    <property type="match status" value="1"/>
</dbReference>
<reference evidence="2 3" key="1">
    <citation type="submission" date="2018-05" db="EMBL/GenBank/DDBJ databases">
        <title>Genomic Encyclopedia of Type Strains, Phase IV (KMG-IV): sequencing the most valuable type-strain genomes for metagenomic binning, comparative biology and taxonomic classification.</title>
        <authorList>
            <person name="Goeker M."/>
        </authorList>
    </citation>
    <scope>NUCLEOTIDE SEQUENCE [LARGE SCALE GENOMIC DNA]</scope>
    <source>
        <strain evidence="2 3">DSM 28816</strain>
    </source>
</reference>
<dbReference type="GO" id="GO:1904680">
    <property type="term" value="F:peptide transmembrane transporter activity"/>
    <property type="evidence" value="ECO:0007669"/>
    <property type="project" value="TreeGrafter"/>
</dbReference>
<proteinExistence type="predicted"/>
<sequence length="511" mass="56432">MKKRILLLGLLFVAGIFSLIGCGGKEKVKIAETTETPETKILKVSEAFSIENLNPHQDYQGWYTSIYGLTQSLFQINEQSAVVPVLAENTEVEGNVWTITIKEAASFSNGTPVTSEMVIRNLQKAGTMNARFTYFTKYTYEVVDDKTFKIVTGEPYPTLLNDLASPELAIVDLDESGDMATQLVATGPFVVSTFEPGGTITVEKNQQYWDGAVQLDGAEFYYMPESSTSLLAMQNGEIDTYTSVTADAAKTLEQEQDRYQLSTVSATRLQFYILNQNRLSDSVRKAINLTVDSSDIEKYLNGSVSATVGPFSSKAAYGQVTKDSVDINAAKLLLEEEGYILNSSGYYEKDGQVLTVNVAYYAARSLDTVAALMQEQLKEIGIKAELTLEEDPDATYIQTGDFDIGLYCMIADKAGDPYYFISCTLAQDAPYNCGGFSNQEAQHLIEELQYEADVEKRAELANQIIQIAIDENAFGYIALFNKTTAMVTGVSNVNENSPFDFYFLNAETNME</sequence>
<comment type="caution">
    <text evidence="2">The sequence shown here is derived from an EMBL/GenBank/DDBJ whole genome shotgun (WGS) entry which is preliminary data.</text>
</comment>
<name>A0A318EMP0_9FIRM</name>
<organism evidence="2 3">
    <name type="scientific">Lachnotalea glycerini</name>
    <dbReference type="NCBI Taxonomy" id="1763509"/>
    <lineage>
        <taxon>Bacteria</taxon>
        <taxon>Bacillati</taxon>
        <taxon>Bacillota</taxon>
        <taxon>Clostridia</taxon>
        <taxon>Lachnospirales</taxon>
        <taxon>Lachnospiraceae</taxon>
        <taxon>Lachnotalea</taxon>
    </lineage>
</organism>